<proteinExistence type="predicted"/>
<sequence>MYDLVRPVQILARGKYLPGPLSSELRDHLSVSLASCAGNGPDDASRWAGAERQTILRPRIQTTDLQGLIYWKVEGKSGGRQAESVSKGICQVPMEQETGSKIETTSTITGGMREKGSDPLRGTLKVREIMMEGRSRGGEPYRAVTGEGHGHSGDAVISPPPREPLSHPSILSLLFLSSTSSASSLCCAPPFTSSHCALGLPRIIDSSRSFPSPPGVCLTPCPLP</sequence>
<dbReference type="Proteomes" id="UP000009038">
    <property type="component" value="Unassembled WGS sequence"/>
</dbReference>
<dbReference type="AlphaFoldDB" id="G3Y8Q8"/>
<protein>
    <submittedName>
        <fullName evidence="1">Uncharacterized protein</fullName>
    </submittedName>
</protein>
<dbReference type="HOGENOM" id="CLU_1234745_0_0_1"/>
<name>G3Y8Q8_ASPNA</name>
<evidence type="ECO:0000313" key="1">
    <source>
        <dbReference type="EMBL" id="EHA20516.1"/>
    </source>
</evidence>
<accession>G3Y8Q8</accession>
<gene>
    <name evidence="1" type="ORF">ASPNIDRAFT_44167</name>
</gene>
<reference evidence="1 2" key="1">
    <citation type="journal article" date="2011" name="Genome Res.">
        <title>Comparative genomics of citric-acid-producing Aspergillus niger ATCC 1015 versus enzyme-producing CBS 513.88.</title>
        <authorList>
            <person name="Andersen M.R."/>
            <person name="Salazar M.P."/>
            <person name="Schaap P.J."/>
            <person name="van de Vondervoort P.J."/>
            <person name="Culley D."/>
            <person name="Thykaer J."/>
            <person name="Frisvad J.C."/>
            <person name="Nielsen K.F."/>
            <person name="Albang R."/>
            <person name="Albermann K."/>
            <person name="Berka R.M."/>
            <person name="Braus G.H."/>
            <person name="Braus-Stromeyer S.A."/>
            <person name="Corrochano L.M."/>
            <person name="Dai Z."/>
            <person name="van Dijck P.W."/>
            <person name="Hofmann G."/>
            <person name="Lasure L.L."/>
            <person name="Magnuson J.K."/>
            <person name="Menke H."/>
            <person name="Meijer M."/>
            <person name="Meijer S.L."/>
            <person name="Nielsen J.B."/>
            <person name="Nielsen M.L."/>
            <person name="van Ooyen A.J."/>
            <person name="Pel H.J."/>
            <person name="Poulsen L."/>
            <person name="Samson R.A."/>
            <person name="Stam H."/>
            <person name="Tsang A."/>
            <person name="van den Brink J.M."/>
            <person name="Atkins A."/>
            <person name="Aerts A."/>
            <person name="Shapiro H."/>
            <person name="Pangilinan J."/>
            <person name="Salamov A."/>
            <person name="Lou Y."/>
            <person name="Lindquist E."/>
            <person name="Lucas S."/>
            <person name="Grimwood J."/>
            <person name="Grigoriev I.V."/>
            <person name="Kubicek C.P."/>
            <person name="Martinez D."/>
            <person name="van Peij N.N."/>
            <person name="Roubos J.A."/>
            <person name="Nielsen J."/>
            <person name="Baker S.E."/>
        </authorList>
    </citation>
    <scope>NUCLEOTIDE SEQUENCE [LARGE SCALE GENOMIC DNA]</scope>
    <source>
        <strain evidence="2">ATCC 1015 / CBS 113.46 / FGSC A1144 / LSHB Ac4 / NCTC 3858a / NRRL 328 / USDA 3528.7</strain>
    </source>
</reference>
<comment type="caution">
    <text evidence="1">The sequence shown here is derived from an EMBL/GenBank/DDBJ whole genome shotgun (WGS) entry which is preliminary data.</text>
</comment>
<organism evidence="1 2">
    <name type="scientific">Aspergillus niger (strain ATCC 1015 / CBS 113.46 / FGSC A1144 / LSHB Ac4 / NCTC 3858a / NRRL 328 / USDA 3528.7)</name>
    <dbReference type="NCBI Taxonomy" id="380704"/>
    <lineage>
        <taxon>Eukaryota</taxon>
        <taxon>Fungi</taxon>
        <taxon>Dikarya</taxon>
        <taxon>Ascomycota</taxon>
        <taxon>Pezizomycotina</taxon>
        <taxon>Eurotiomycetes</taxon>
        <taxon>Eurotiomycetidae</taxon>
        <taxon>Eurotiales</taxon>
        <taxon>Aspergillaceae</taxon>
        <taxon>Aspergillus</taxon>
        <taxon>Aspergillus subgen. Circumdati</taxon>
    </lineage>
</organism>
<dbReference type="EMBL" id="ACJE01000016">
    <property type="protein sequence ID" value="EHA20516.1"/>
    <property type="molecule type" value="Genomic_DNA"/>
</dbReference>
<dbReference type="VEuPathDB" id="FungiDB:ASPNIDRAFT2_44167"/>
<evidence type="ECO:0000313" key="2">
    <source>
        <dbReference type="Proteomes" id="UP000009038"/>
    </source>
</evidence>